<keyword evidence="2" id="KW-1185">Reference proteome</keyword>
<evidence type="ECO:0000313" key="1">
    <source>
        <dbReference type="EMBL" id="KAI3739789.1"/>
    </source>
</evidence>
<proteinExistence type="predicted"/>
<name>A0ACB9CZQ7_CICIN</name>
<reference evidence="1 2" key="2">
    <citation type="journal article" date="2022" name="Mol. Ecol. Resour.">
        <title>The genomes of chicory, endive, great burdock and yacon provide insights into Asteraceae paleo-polyploidization history and plant inulin production.</title>
        <authorList>
            <person name="Fan W."/>
            <person name="Wang S."/>
            <person name="Wang H."/>
            <person name="Wang A."/>
            <person name="Jiang F."/>
            <person name="Liu H."/>
            <person name="Zhao H."/>
            <person name="Xu D."/>
            <person name="Zhang Y."/>
        </authorList>
    </citation>
    <scope>NUCLEOTIDE SEQUENCE [LARGE SCALE GENOMIC DNA]</scope>
    <source>
        <strain evidence="2">cv. Punajuju</strain>
        <tissue evidence="1">Leaves</tissue>
    </source>
</reference>
<comment type="caution">
    <text evidence="1">The sequence shown here is derived from an EMBL/GenBank/DDBJ whole genome shotgun (WGS) entry which is preliminary data.</text>
</comment>
<accession>A0ACB9CZQ7</accession>
<gene>
    <name evidence="1" type="ORF">L2E82_30200</name>
</gene>
<dbReference type="EMBL" id="CM042013">
    <property type="protein sequence ID" value="KAI3739789.1"/>
    <property type="molecule type" value="Genomic_DNA"/>
</dbReference>
<reference evidence="2" key="1">
    <citation type="journal article" date="2022" name="Mol. Ecol. Resour.">
        <title>The genomes of chicory, endive, great burdock and yacon provide insights into Asteraceae palaeo-polyploidization history and plant inulin production.</title>
        <authorList>
            <person name="Fan W."/>
            <person name="Wang S."/>
            <person name="Wang H."/>
            <person name="Wang A."/>
            <person name="Jiang F."/>
            <person name="Liu H."/>
            <person name="Zhao H."/>
            <person name="Xu D."/>
            <person name="Zhang Y."/>
        </authorList>
    </citation>
    <scope>NUCLEOTIDE SEQUENCE [LARGE SCALE GENOMIC DNA]</scope>
    <source>
        <strain evidence="2">cv. Punajuju</strain>
    </source>
</reference>
<sequence>MWTSSWDGGYVESKIQMYYEFGIFSTIYGGEYILNNTRFTLPGVQIFSYYRQWVTDEARYKEEQVCFRAFSPRKTDIVGGARELT</sequence>
<organism evidence="1 2">
    <name type="scientific">Cichorium intybus</name>
    <name type="common">Chicory</name>
    <dbReference type="NCBI Taxonomy" id="13427"/>
    <lineage>
        <taxon>Eukaryota</taxon>
        <taxon>Viridiplantae</taxon>
        <taxon>Streptophyta</taxon>
        <taxon>Embryophyta</taxon>
        <taxon>Tracheophyta</taxon>
        <taxon>Spermatophyta</taxon>
        <taxon>Magnoliopsida</taxon>
        <taxon>eudicotyledons</taxon>
        <taxon>Gunneridae</taxon>
        <taxon>Pentapetalae</taxon>
        <taxon>asterids</taxon>
        <taxon>campanulids</taxon>
        <taxon>Asterales</taxon>
        <taxon>Asteraceae</taxon>
        <taxon>Cichorioideae</taxon>
        <taxon>Cichorieae</taxon>
        <taxon>Cichoriinae</taxon>
        <taxon>Cichorium</taxon>
    </lineage>
</organism>
<evidence type="ECO:0000313" key="2">
    <source>
        <dbReference type="Proteomes" id="UP001055811"/>
    </source>
</evidence>
<protein>
    <submittedName>
        <fullName evidence="1">Uncharacterized protein</fullName>
    </submittedName>
</protein>
<dbReference type="Proteomes" id="UP001055811">
    <property type="component" value="Linkage Group LG05"/>
</dbReference>